<feature type="domain" description="ATP-grasp fold succinyl-CoA synthetase-type" evidence="14">
    <location>
        <begin position="93"/>
        <end position="299"/>
    </location>
</feature>
<dbReference type="GO" id="GO:0004775">
    <property type="term" value="F:succinate-CoA ligase (ADP-forming) activity"/>
    <property type="evidence" value="ECO:0007669"/>
    <property type="project" value="UniProtKB-UniRule"/>
</dbReference>
<dbReference type="SUPFAM" id="SSF52210">
    <property type="entry name" value="Succinyl-CoA synthetase domains"/>
    <property type="match status" value="1"/>
</dbReference>
<comment type="subunit">
    <text evidence="11 12">Heterodimer of an alpha and a beta subunit. The beta subunit determines specificity for GTP.</text>
</comment>
<evidence type="ECO:0000313" key="15">
    <source>
        <dbReference type="Ensembl" id="ENSMUNP00000020220.2"/>
    </source>
</evidence>
<dbReference type="GO" id="GO:0005525">
    <property type="term" value="F:GTP binding"/>
    <property type="evidence" value="ECO:0007669"/>
    <property type="project" value="UniProtKB-UniRule"/>
</dbReference>
<feature type="site" description="Important for substrate specificity" evidence="12">
    <location>
        <position position="133"/>
    </location>
</feature>
<proteinExistence type="inferred from homology"/>
<dbReference type="Pfam" id="PF08442">
    <property type="entry name" value="ATP-grasp_2"/>
    <property type="match status" value="1"/>
</dbReference>
<comment type="catalytic activity">
    <reaction evidence="9 12">
        <text>GTP + succinate + CoA = succinyl-CoA + GDP + phosphate</text>
        <dbReference type="Rhea" id="RHEA:22120"/>
        <dbReference type="ChEBI" id="CHEBI:30031"/>
        <dbReference type="ChEBI" id="CHEBI:37565"/>
        <dbReference type="ChEBI" id="CHEBI:43474"/>
        <dbReference type="ChEBI" id="CHEBI:57287"/>
        <dbReference type="ChEBI" id="CHEBI:57292"/>
        <dbReference type="ChEBI" id="CHEBI:58189"/>
        <dbReference type="EC" id="6.2.1.4"/>
    </reaction>
</comment>
<evidence type="ECO:0000256" key="5">
    <source>
        <dbReference type="ARBA" id="ARBA00022741"/>
    </source>
</evidence>
<feature type="binding site" evidence="12">
    <location>
        <begin position="419"/>
        <end position="421"/>
    </location>
    <ligand>
        <name>substrate</name>
        <note>ligand shared with subunit alpha</note>
    </ligand>
</feature>
<feature type="binding site" evidence="12">
    <location>
        <begin position="144"/>
        <end position="146"/>
    </location>
    <ligand>
        <name>GTP</name>
        <dbReference type="ChEBI" id="CHEBI:37565"/>
    </ligand>
</feature>
<evidence type="ECO:0000256" key="12">
    <source>
        <dbReference type="HAMAP-Rule" id="MF_03221"/>
    </source>
</evidence>
<feature type="binding site" evidence="12">
    <location>
        <position position="311"/>
    </location>
    <ligand>
        <name>Mg(2+)</name>
        <dbReference type="ChEBI" id="CHEBI:18420"/>
    </ligand>
</feature>
<dbReference type="PROSITE" id="PS01217">
    <property type="entry name" value="SUCCINYL_COA_LIG_3"/>
    <property type="match status" value="1"/>
</dbReference>
<dbReference type="InterPro" id="IPR034722">
    <property type="entry name" value="Succ_CoA_betaG_euk"/>
</dbReference>
<keyword evidence="6 12" id="KW-0460">Magnesium</keyword>
<dbReference type="HAMAP" id="MF_00558">
    <property type="entry name" value="Succ_CoA_beta"/>
    <property type="match status" value="1"/>
</dbReference>
<dbReference type="GO" id="GO:0004776">
    <property type="term" value="F:succinate-CoA ligase (GDP-forming) activity"/>
    <property type="evidence" value="ECO:0007669"/>
    <property type="project" value="UniProtKB-EC"/>
</dbReference>
<evidence type="ECO:0000256" key="10">
    <source>
        <dbReference type="ARBA" id="ARBA00053833"/>
    </source>
</evidence>
<dbReference type="Proteomes" id="UP000694405">
    <property type="component" value="Chromosome 9"/>
</dbReference>
<feature type="binding site" evidence="12">
    <location>
        <position position="297"/>
    </location>
    <ligand>
        <name>Mg(2+)</name>
        <dbReference type="ChEBI" id="CHEBI:18420"/>
    </ligand>
</feature>
<dbReference type="HAMAP" id="MF_03221">
    <property type="entry name" value="Succ_CoA_betaG_euk"/>
    <property type="match status" value="1"/>
</dbReference>
<comment type="similarity">
    <text evidence="12">Belongs to the succinate/malate CoA ligase beta subunit family. GTP-specific subunit beta subfamily.</text>
</comment>
<keyword evidence="5 12" id="KW-0547">Nucleotide-binding</keyword>
<reference evidence="15" key="3">
    <citation type="submission" date="2025-09" db="UniProtKB">
        <authorList>
            <consortium name="Ensembl"/>
        </authorList>
    </citation>
    <scope>IDENTIFICATION</scope>
</reference>
<dbReference type="GO" id="GO:0006099">
    <property type="term" value="P:tricarboxylic acid cycle"/>
    <property type="evidence" value="ECO:0007669"/>
    <property type="project" value="UniProtKB-UniRule"/>
</dbReference>
<dbReference type="NCBIfam" id="TIGR01016">
    <property type="entry name" value="sucCoAbeta"/>
    <property type="match status" value="1"/>
</dbReference>
<keyword evidence="3 12" id="KW-0436">Ligase</keyword>
<comment type="function">
    <text evidence="10 12">GTP-specific succinyl-CoA synthetase functions in the citric acid cycle (TCA), coupling the hydrolysis of succinyl-CoA to the synthesis of GTP and thus represents the only step of substrate-level phosphorylation in the TCA. The beta subunit provides nucleotide specificity of the enzyme and binds the substrate succinate, while the binding sites for coenzyme A and phosphate are found in the alpha subunit.</text>
</comment>
<dbReference type="SUPFAM" id="SSF56059">
    <property type="entry name" value="Glutathione synthetase ATP-binding domain-like"/>
    <property type="match status" value="1"/>
</dbReference>
<accession>A0A8C6JZ49</accession>
<evidence type="ECO:0000256" key="8">
    <source>
        <dbReference type="ARBA" id="ARBA00023134"/>
    </source>
</evidence>
<dbReference type="GO" id="GO:0042709">
    <property type="term" value="C:succinate-CoA ligase complex"/>
    <property type="evidence" value="ECO:0007669"/>
    <property type="project" value="TreeGrafter"/>
</dbReference>
<dbReference type="InterPro" id="IPR005811">
    <property type="entry name" value="SUCC_ACL_C"/>
</dbReference>
<keyword evidence="7 12" id="KW-0496">Mitochondrion</keyword>
<dbReference type="InterPro" id="IPR005809">
    <property type="entry name" value="Succ_CoA_ligase-like_bsu"/>
</dbReference>
<evidence type="ECO:0000256" key="9">
    <source>
        <dbReference type="ARBA" id="ARBA00052879"/>
    </source>
</evidence>
<dbReference type="Pfam" id="PF00549">
    <property type="entry name" value="Ligase_CoA"/>
    <property type="match status" value="1"/>
</dbReference>
<evidence type="ECO:0000256" key="6">
    <source>
        <dbReference type="ARBA" id="ARBA00022842"/>
    </source>
</evidence>
<reference evidence="15" key="2">
    <citation type="submission" date="2025-08" db="UniProtKB">
        <authorList>
            <consortium name="Ensembl"/>
        </authorList>
    </citation>
    <scope>IDENTIFICATION</scope>
</reference>
<dbReference type="FunFam" id="3.40.50.261:FF:000001">
    <property type="entry name" value="Succinate--CoA ligase [ADP-forming] subunit beta"/>
    <property type="match status" value="1"/>
</dbReference>
<feature type="binding site" evidence="12">
    <location>
        <position position="111"/>
    </location>
    <ligand>
        <name>GTP</name>
        <dbReference type="ChEBI" id="CHEBI:37565"/>
    </ligand>
</feature>
<dbReference type="InterPro" id="IPR013815">
    <property type="entry name" value="ATP_grasp_subdomain_1"/>
</dbReference>
<dbReference type="Ensembl" id="ENSMUNT00000023154.2">
    <property type="protein sequence ID" value="ENSMUNP00000020220.2"/>
    <property type="gene ID" value="ENSMUNG00000015329.2"/>
</dbReference>
<evidence type="ECO:0000256" key="3">
    <source>
        <dbReference type="ARBA" id="ARBA00022598"/>
    </source>
</evidence>
<feature type="binding site" evidence="12">
    <location>
        <position position="200"/>
    </location>
    <ligand>
        <name>GTP</name>
        <dbReference type="ChEBI" id="CHEBI:37565"/>
    </ligand>
</feature>
<dbReference type="UniPathway" id="UPA00223">
    <property type="reaction ID" value="UER00999"/>
</dbReference>
<evidence type="ECO:0000256" key="4">
    <source>
        <dbReference type="ARBA" id="ARBA00022723"/>
    </source>
</evidence>
<comment type="cofactor">
    <cofactor evidence="12">
        <name>Mg(2+)</name>
        <dbReference type="ChEBI" id="CHEBI:18420"/>
    </cofactor>
    <text evidence="12">Binds 1 Mg(2+) ion per subunit.</text>
</comment>
<comment type="pathway">
    <text evidence="1 12">Carbohydrate metabolism; tricarboxylic acid cycle; succinate from succinyl-CoA (ligase route): step 1/1.</text>
</comment>
<dbReference type="NCBIfam" id="NF001913">
    <property type="entry name" value="PRK00696.1"/>
    <property type="match status" value="1"/>
</dbReference>
<accession>A0A8V5GJH6</accession>
<dbReference type="GO" id="GO:0006104">
    <property type="term" value="P:succinyl-CoA metabolic process"/>
    <property type="evidence" value="ECO:0007669"/>
    <property type="project" value="InterPro"/>
</dbReference>
<dbReference type="PANTHER" id="PTHR11815:SF10">
    <property type="entry name" value="SUCCINATE--COA LIGASE [GDP-FORMING] SUBUNIT BETA, MITOCHONDRIAL"/>
    <property type="match status" value="1"/>
</dbReference>
<evidence type="ECO:0000256" key="1">
    <source>
        <dbReference type="ARBA" id="ARBA00005064"/>
    </source>
</evidence>
<reference evidence="15" key="1">
    <citation type="submission" date="2020-03" db="EMBL/GenBank/DDBJ databases">
        <title>Melopsittacus undulatus (budgerigar) genome, bMelUnd1, maternal haplotype with Z.</title>
        <authorList>
            <person name="Gedman G."/>
            <person name="Mountcastle J."/>
            <person name="Haase B."/>
            <person name="Formenti G."/>
            <person name="Wright T."/>
            <person name="Apodaca J."/>
            <person name="Pelan S."/>
            <person name="Chow W."/>
            <person name="Rhie A."/>
            <person name="Howe K."/>
            <person name="Fedrigo O."/>
            <person name="Jarvis E.D."/>
        </authorList>
    </citation>
    <scope>NUCLEOTIDE SEQUENCE [LARGE SCALE GENOMIC DNA]</scope>
</reference>
<dbReference type="GO" id="GO:0005524">
    <property type="term" value="F:ATP binding"/>
    <property type="evidence" value="ECO:0007669"/>
    <property type="project" value="InterPro"/>
</dbReference>
<evidence type="ECO:0000256" key="2">
    <source>
        <dbReference type="ARBA" id="ARBA00022532"/>
    </source>
</evidence>
<keyword evidence="8 12" id="KW-0342">GTP-binding</keyword>
<dbReference type="GO" id="GO:0005739">
    <property type="term" value="C:mitochondrion"/>
    <property type="evidence" value="ECO:0007669"/>
    <property type="project" value="UniProtKB-SubCell"/>
</dbReference>
<keyword evidence="16" id="KW-1185">Reference proteome</keyword>
<dbReference type="InterPro" id="IPR013650">
    <property type="entry name" value="ATP-grasp_succ-CoA_synth-type"/>
</dbReference>
<evidence type="ECO:0000313" key="16">
    <source>
        <dbReference type="Proteomes" id="UP000694405"/>
    </source>
</evidence>
<dbReference type="EC" id="6.2.1.4" evidence="12"/>
<evidence type="ECO:0000259" key="13">
    <source>
        <dbReference type="Pfam" id="PF00549"/>
    </source>
</evidence>
<dbReference type="Gene3D" id="3.30.1490.20">
    <property type="entry name" value="ATP-grasp fold, A domain"/>
    <property type="match status" value="1"/>
</dbReference>
<dbReference type="PANTHER" id="PTHR11815">
    <property type="entry name" value="SUCCINYL-COA SYNTHETASE BETA CHAIN"/>
    <property type="match status" value="1"/>
</dbReference>
<evidence type="ECO:0000256" key="11">
    <source>
        <dbReference type="ARBA" id="ARBA00063570"/>
    </source>
</evidence>
<evidence type="ECO:0000259" key="14">
    <source>
        <dbReference type="Pfam" id="PF08442"/>
    </source>
</evidence>
<dbReference type="PIRSF" id="PIRSF001554">
    <property type="entry name" value="SucCS_beta"/>
    <property type="match status" value="1"/>
</dbReference>
<dbReference type="GO" id="GO:0000287">
    <property type="term" value="F:magnesium ion binding"/>
    <property type="evidence" value="ECO:0007669"/>
    <property type="project" value="UniProtKB-UniRule"/>
</dbReference>
<dbReference type="FunFam" id="3.30.470.20:FF:000002">
    <property type="entry name" value="Succinate--CoA ligase [ADP-forming] subunit beta"/>
    <property type="match status" value="1"/>
</dbReference>
<feature type="binding site" evidence="12">
    <location>
        <position position="362"/>
    </location>
    <ligand>
        <name>substrate</name>
        <note>ligand shared with subunit alpha</note>
    </ligand>
</feature>
<dbReference type="FunFam" id="3.30.1490.20:FF:000004">
    <property type="entry name" value="Succinate--CoA ligase [ADP-forming] subunit beta, mitochondrial"/>
    <property type="match status" value="1"/>
</dbReference>
<keyword evidence="2 12" id="KW-0816">Tricarboxylic acid cycle</keyword>
<comment type="subcellular location">
    <subcellularLocation>
        <location evidence="12">Mitochondrion</location>
    </subcellularLocation>
</comment>
<name>A0A8C6JZ49_MELUD</name>
<keyword evidence="4 12" id="KW-0479">Metal-binding</keyword>
<dbReference type="InterPro" id="IPR017866">
    <property type="entry name" value="Succ-CoA_synthase_bsu_CS"/>
</dbReference>
<evidence type="ECO:0000256" key="7">
    <source>
        <dbReference type="ARBA" id="ARBA00023128"/>
    </source>
</evidence>
<protein>
    <recommendedName>
        <fullName evidence="12">Succinate--CoA ligase [GDP-forming] subunit beta, mitochondrial</fullName>
        <ecNumber evidence="12">6.2.1.4</ecNumber>
    </recommendedName>
    <alternativeName>
        <fullName evidence="12">GTP-specific succinyl-CoA synthetase subunit beta</fullName>
        <shortName evidence="12">G-SCS</shortName>
        <shortName evidence="12">GTPSCS</shortName>
    </alternativeName>
    <alternativeName>
        <fullName evidence="12">Succinyl-CoA synthetase beta-G chain</fullName>
        <shortName evidence="12">SCS-betaG</shortName>
    </alternativeName>
</protein>
<dbReference type="AlphaFoldDB" id="A0A8C6JZ49"/>
<dbReference type="Gene3D" id="3.40.50.261">
    <property type="entry name" value="Succinyl-CoA synthetase domains"/>
    <property type="match status" value="1"/>
</dbReference>
<organism evidence="15 16">
    <name type="scientific">Melopsittacus undulatus</name>
    <name type="common">Budgerigar</name>
    <name type="synonym">Psittacus undulatus</name>
    <dbReference type="NCBI Taxonomy" id="13146"/>
    <lineage>
        <taxon>Eukaryota</taxon>
        <taxon>Metazoa</taxon>
        <taxon>Chordata</taxon>
        <taxon>Craniata</taxon>
        <taxon>Vertebrata</taxon>
        <taxon>Euteleostomi</taxon>
        <taxon>Archelosauria</taxon>
        <taxon>Archosauria</taxon>
        <taxon>Dinosauria</taxon>
        <taxon>Saurischia</taxon>
        <taxon>Theropoda</taxon>
        <taxon>Coelurosauria</taxon>
        <taxon>Aves</taxon>
        <taxon>Neognathae</taxon>
        <taxon>Neoaves</taxon>
        <taxon>Telluraves</taxon>
        <taxon>Australaves</taxon>
        <taxon>Psittaciformes</taxon>
        <taxon>Psittaculidae</taxon>
        <taxon>Melopsittacus</taxon>
    </lineage>
</organism>
<dbReference type="Gene3D" id="3.30.470.20">
    <property type="entry name" value="ATP-grasp fold, B domain"/>
    <property type="match status" value="1"/>
</dbReference>
<gene>
    <name evidence="12" type="primary">SUCLG2</name>
    <name evidence="15" type="synonym">LOC101881924</name>
</gene>
<sequence length="486" mass="52103">MSSRDPTADGPDPDARPLSSPAAGWAPQGPAELPPGERGRAETAVAGRARGAVKMAAPLAGQAGAVLRDLALRSARLRGSFPAVQLTPRRWLNLQEYQSKKIMADHGVTVQRFFVADSANDALEAAQRLKAKEIVLKAQILAGGRGKGIFNSGLKGGVHLTKDPKTVERLAKQMIGYNLSTKQTPKDGVTVKKVMVAEALNISRETYFAILMDRACNGPVMVGSPQGGVDIEEVAVTSPELIFKEEIDIFEGIKDHQALQMAKNLGFKGPLQQKAADQIKKLYNLFLKIDATQVEVNPFGETPEGQVVCFDAKINFDDNAEFRQKEIFAMDDKSENEPIENEAAKHDLKYIGLDGNIACFVNGAGLAMATCDIISLNGGKPANFLDLGGGVKEAQVYQAFKLLTADPKVEAILVNIFGGIVNCAIIANGITKACRELELKVPLVVRLEGTNVHEAQRILNESGLPITSANDLEDAAQKAVASVAKK</sequence>
<feature type="site" description="Important for substrate specificity" evidence="12">
    <location>
        <position position="201"/>
    </location>
</feature>
<feature type="domain" description="ATP-citrate synthase/succinyl-CoA ligase C-terminal" evidence="13">
    <location>
        <begin position="361"/>
        <end position="480"/>
    </location>
</feature>
<dbReference type="InterPro" id="IPR016102">
    <property type="entry name" value="Succinyl-CoA_synth-like"/>
</dbReference>